<evidence type="ECO:0000313" key="11">
    <source>
        <dbReference type="Proteomes" id="UP000195402"/>
    </source>
</evidence>
<dbReference type="Pfam" id="PF05699">
    <property type="entry name" value="Dimer_Tnp_hAT"/>
    <property type="match status" value="1"/>
</dbReference>
<dbReference type="PANTHER" id="PTHR46951:SF2">
    <property type="entry name" value="BED-TYPE DOMAIN-CONTAINING PROTEIN"/>
    <property type="match status" value="1"/>
</dbReference>
<evidence type="ECO:0000256" key="8">
    <source>
        <dbReference type="SAM" id="MobiDB-lite"/>
    </source>
</evidence>
<organism evidence="10 11">
    <name type="scientific">Macleaya cordata</name>
    <name type="common">Five-seeded plume-poppy</name>
    <name type="synonym">Bocconia cordata</name>
    <dbReference type="NCBI Taxonomy" id="56857"/>
    <lineage>
        <taxon>Eukaryota</taxon>
        <taxon>Viridiplantae</taxon>
        <taxon>Streptophyta</taxon>
        <taxon>Embryophyta</taxon>
        <taxon>Tracheophyta</taxon>
        <taxon>Spermatophyta</taxon>
        <taxon>Magnoliopsida</taxon>
        <taxon>Ranunculales</taxon>
        <taxon>Papaveraceae</taxon>
        <taxon>Papaveroideae</taxon>
        <taxon>Macleaya</taxon>
    </lineage>
</organism>
<keyword evidence="6" id="KW-0539">Nucleus</keyword>
<dbReference type="Pfam" id="PF02892">
    <property type="entry name" value="zf-BED"/>
    <property type="match status" value="1"/>
</dbReference>
<feature type="compositionally biased region" description="Basic and acidic residues" evidence="8">
    <location>
        <begin position="781"/>
        <end position="794"/>
    </location>
</feature>
<dbReference type="GO" id="GO:0003677">
    <property type="term" value="F:DNA binding"/>
    <property type="evidence" value="ECO:0007669"/>
    <property type="project" value="UniProtKB-KW"/>
</dbReference>
<keyword evidence="11" id="KW-1185">Reference proteome</keyword>
<dbReference type="GO" id="GO:0046983">
    <property type="term" value="F:protein dimerization activity"/>
    <property type="evidence" value="ECO:0007669"/>
    <property type="project" value="InterPro"/>
</dbReference>
<feature type="domain" description="BED-type" evidence="9">
    <location>
        <begin position="3"/>
        <end position="59"/>
    </location>
</feature>
<name>A0A200Q9Q7_MACCD</name>
<keyword evidence="4" id="KW-0862">Zinc</keyword>
<accession>A0A200Q9Q7</accession>
<dbReference type="InterPro" id="IPR008906">
    <property type="entry name" value="HATC_C_dom"/>
</dbReference>
<dbReference type="Pfam" id="PF04937">
    <property type="entry name" value="DUF659"/>
    <property type="match status" value="1"/>
</dbReference>
<evidence type="ECO:0000256" key="4">
    <source>
        <dbReference type="ARBA" id="ARBA00022833"/>
    </source>
</evidence>
<gene>
    <name evidence="10" type="ORF">BVC80_1289g95</name>
</gene>
<evidence type="ECO:0000259" key="9">
    <source>
        <dbReference type="PROSITE" id="PS50808"/>
    </source>
</evidence>
<sequence length="808" mass="91642">MPRARDIGWQHGKMIGEHRHHLQCNYCHRTMIGGVTRFKKHLASTRGEIRGCEAVPKEVRELISKHLAAGKMRKTAEKKQKKVDPEVLKEQSSEDKVTESDESDPEAAASRLETLRTLQEAEEACQPKSNDHQQPMVETREFFDALSIVHYKNEQGLAPPRATDPGWAHGMMVDGDRQKIKCRYCHKVILGGGISRLKQHLAGERGNIAPCENVPEDVRAQMQHHLGFKVSERLKKQKEPETIDNSLISSLPGRGGGNSDDLQMSRKAVRTQTNNGKRKGNEGTSGRRKRHRKQLISIATPITQRPLDLTFASQESIDQADMAVAKFIYDAGVPLNATNSLYFQLMADAIAAVGPGYKMPSYRSLRGDLLNKSVQEAGELCQELRKSWEVTGCSVMVDRWKDRTGRKLLMDRYKTFFWSACVAHCIDLMLEELGKMDMVKEVVVKAKRISQFIYNKSWVHNLMKKTTGGRDIVRHAITRFANNFLTLQSIISLKEPLHQMFTSMTWMQSAFSKERAGIEVTEIVVDPLFWSLCAEILMVAKPLLAVLQLVDGEERSSMGYIYDAMEKAKKGIIVALSNKESDYLSYLKVVDKIWDEEFHSPLHAAGYYLNPCTFYNPSFSNKKVIQKGLLDCIETLEPNSTAQDMITKHINFYEDAVGGFSRPVALRTRESLAPATWWSLYAAEYPDLQRFAIRILSQTCSGAHSVRNWSMFDRIHLQKRNRLEGKRLNDLMFVHYNLRMRARQSAASKTILRGNHDPTCLEAMDVDAGDWIEDPASTLEREDLGSTSNVDRDSSNVTHIQFDGNNDF</sequence>
<feature type="region of interest" description="Disordered" evidence="8">
    <location>
        <begin position="229"/>
        <end position="292"/>
    </location>
</feature>
<protein>
    <submittedName>
        <fullName evidence="10">Zinc finger protein</fullName>
    </submittedName>
</protein>
<dbReference type="SUPFAM" id="SSF53098">
    <property type="entry name" value="Ribonuclease H-like"/>
    <property type="match status" value="1"/>
</dbReference>
<dbReference type="PANTHER" id="PTHR46951">
    <property type="entry name" value="BED-TYPE DOMAIN-CONTAINING PROTEIN"/>
    <property type="match status" value="1"/>
</dbReference>
<feature type="region of interest" description="Disordered" evidence="8">
    <location>
        <begin position="70"/>
        <end position="110"/>
    </location>
</feature>
<feature type="domain" description="BED-type" evidence="9">
    <location>
        <begin position="161"/>
        <end position="218"/>
    </location>
</feature>
<feature type="compositionally biased region" description="Polar residues" evidence="8">
    <location>
        <begin position="795"/>
        <end position="808"/>
    </location>
</feature>
<keyword evidence="2" id="KW-0479">Metal-binding</keyword>
<evidence type="ECO:0000256" key="5">
    <source>
        <dbReference type="ARBA" id="ARBA00023125"/>
    </source>
</evidence>
<comment type="subcellular location">
    <subcellularLocation>
        <location evidence="1">Nucleus</location>
    </subcellularLocation>
</comment>
<evidence type="ECO:0000313" key="10">
    <source>
        <dbReference type="EMBL" id="OVA07174.1"/>
    </source>
</evidence>
<evidence type="ECO:0000256" key="6">
    <source>
        <dbReference type="ARBA" id="ARBA00023242"/>
    </source>
</evidence>
<feature type="compositionally biased region" description="Basic and acidic residues" evidence="8">
    <location>
        <begin position="74"/>
        <end position="99"/>
    </location>
</feature>
<feature type="region of interest" description="Disordered" evidence="8">
    <location>
        <begin position="781"/>
        <end position="808"/>
    </location>
</feature>
<dbReference type="GO" id="GO:0005634">
    <property type="term" value="C:nucleus"/>
    <property type="evidence" value="ECO:0007669"/>
    <property type="project" value="UniProtKB-SubCell"/>
</dbReference>
<evidence type="ECO:0000256" key="2">
    <source>
        <dbReference type="ARBA" id="ARBA00022723"/>
    </source>
</evidence>
<keyword evidence="5" id="KW-0238">DNA-binding</keyword>
<comment type="caution">
    <text evidence="10">The sequence shown here is derived from an EMBL/GenBank/DDBJ whole genome shotgun (WGS) entry which is preliminary data.</text>
</comment>
<feature type="compositionally biased region" description="Basic and acidic residues" evidence="8">
    <location>
        <begin position="230"/>
        <end position="241"/>
    </location>
</feature>
<keyword evidence="3 7" id="KW-0863">Zinc-finger</keyword>
<dbReference type="PROSITE" id="PS50808">
    <property type="entry name" value="ZF_BED"/>
    <property type="match status" value="2"/>
</dbReference>
<evidence type="ECO:0000256" key="3">
    <source>
        <dbReference type="ARBA" id="ARBA00022771"/>
    </source>
</evidence>
<dbReference type="Proteomes" id="UP000195402">
    <property type="component" value="Unassembled WGS sequence"/>
</dbReference>
<reference evidence="10 11" key="1">
    <citation type="journal article" date="2017" name="Mol. Plant">
        <title>The Genome of Medicinal Plant Macleaya cordata Provides New Insights into Benzylisoquinoline Alkaloids Metabolism.</title>
        <authorList>
            <person name="Liu X."/>
            <person name="Liu Y."/>
            <person name="Huang P."/>
            <person name="Ma Y."/>
            <person name="Qing Z."/>
            <person name="Tang Q."/>
            <person name="Cao H."/>
            <person name="Cheng P."/>
            <person name="Zheng Y."/>
            <person name="Yuan Z."/>
            <person name="Zhou Y."/>
            <person name="Liu J."/>
            <person name="Tang Z."/>
            <person name="Zhuo Y."/>
            <person name="Zhang Y."/>
            <person name="Yu L."/>
            <person name="Huang J."/>
            <person name="Yang P."/>
            <person name="Peng Q."/>
            <person name="Zhang J."/>
            <person name="Jiang W."/>
            <person name="Zhang Z."/>
            <person name="Lin K."/>
            <person name="Ro D.K."/>
            <person name="Chen X."/>
            <person name="Xiong X."/>
            <person name="Shang Y."/>
            <person name="Huang S."/>
            <person name="Zeng J."/>
        </authorList>
    </citation>
    <scope>NUCLEOTIDE SEQUENCE [LARGE SCALE GENOMIC DNA]</scope>
    <source>
        <strain evidence="11">cv. BLH2017</strain>
        <tissue evidence="10">Root</tissue>
    </source>
</reference>
<dbReference type="InterPro" id="IPR003656">
    <property type="entry name" value="Znf_BED"/>
</dbReference>
<proteinExistence type="predicted"/>
<dbReference type="OMA" id="IAPCENV"/>
<dbReference type="OrthoDB" id="1741262at2759"/>
<evidence type="ECO:0000256" key="7">
    <source>
        <dbReference type="PROSITE-ProRule" id="PRU00027"/>
    </source>
</evidence>
<dbReference type="InterPro" id="IPR007021">
    <property type="entry name" value="DUF659"/>
</dbReference>
<evidence type="ECO:0000256" key="1">
    <source>
        <dbReference type="ARBA" id="ARBA00004123"/>
    </source>
</evidence>
<dbReference type="GO" id="GO:0008270">
    <property type="term" value="F:zinc ion binding"/>
    <property type="evidence" value="ECO:0007669"/>
    <property type="project" value="UniProtKB-KW"/>
</dbReference>
<dbReference type="AlphaFoldDB" id="A0A200Q9Q7"/>
<dbReference type="InterPro" id="IPR012337">
    <property type="entry name" value="RNaseH-like_sf"/>
</dbReference>
<dbReference type="EMBL" id="MVGT01002634">
    <property type="protein sequence ID" value="OVA07174.1"/>
    <property type="molecule type" value="Genomic_DNA"/>
</dbReference>
<dbReference type="InParanoid" id="A0A200Q9Q7"/>